<reference evidence="2" key="1">
    <citation type="journal article" date="2023" name="Front. Plant Sci.">
        <title>Chromosomal-level genome assembly of Melastoma candidum provides insights into trichome evolution.</title>
        <authorList>
            <person name="Zhong Y."/>
            <person name="Wu W."/>
            <person name="Sun C."/>
            <person name="Zou P."/>
            <person name="Liu Y."/>
            <person name="Dai S."/>
            <person name="Zhou R."/>
        </authorList>
    </citation>
    <scope>NUCLEOTIDE SEQUENCE [LARGE SCALE GENOMIC DNA]</scope>
</reference>
<gene>
    <name evidence="1" type="ORF">MLD38_028961</name>
</gene>
<evidence type="ECO:0000313" key="2">
    <source>
        <dbReference type="Proteomes" id="UP001057402"/>
    </source>
</evidence>
<evidence type="ECO:0000313" key="1">
    <source>
        <dbReference type="EMBL" id="KAI4330701.1"/>
    </source>
</evidence>
<proteinExistence type="predicted"/>
<organism evidence="1 2">
    <name type="scientific">Melastoma candidum</name>
    <dbReference type="NCBI Taxonomy" id="119954"/>
    <lineage>
        <taxon>Eukaryota</taxon>
        <taxon>Viridiplantae</taxon>
        <taxon>Streptophyta</taxon>
        <taxon>Embryophyta</taxon>
        <taxon>Tracheophyta</taxon>
        <taxon>Spermatophyta</taxon>
        <taxon>Magnoliopsida</taxon>
        <taxon>eudicotyledons</taxon>
        <taxon>Gunneridae</taxon>
        <taxon>Pentapetalae</taxon>
        <taxon>rosids</taxon>
        <taxon>malvids</taxon>
        <taxon>Myrtales</taxon>
        <taxon>Melastomataceae</taxon>
        <taxon>Melastomatoideae</taxon>
        <taxon>Melastomateae</taxon>
        <taxon>Melastoma</taxon>
    </lineage>
</organism>
<accession>A0ACB9N464</accession>
<sequence length="147" mass="16172">MMMMSAPLTSHIAVIITTVSLFGGSAVTAYDDTLVSIVCNGHTFRDADPWYDMPSVITDYMVSHTPENVGTVATGYVVYIKEVGIPQVPLYGGGYCSGAIWPEDCSGCMNSAKSQLFKECGYHRYGAQVHLKDCDLRYEFYKISDVK</sequence>
<comment type="caution">
    <text evidence="1">The sequence shown here is derived from an EMBL/GenBank/DDBJ whole genome shotgun (WGS) entry which is preliminary data.</text>
</comment>
<keyword evidence="2" id="KW-1185">Reference proteome</keyword>
<protein>
    <submittedName>
        <fullName evidence="1">Uncharacterized protein</fullName>
    </submittedName>
</protein>
<dbReference type="EMBL" id="CM042887">
    <property type="protein sequence ID" value="KAI4330701.1"/>
    <property type="molecule type" value="Genomic_DNA"/>
</dbReference>
<dbReference type="Proteomes" id="UP001057402">
    <property type="component" value="Chromosome 8"/>
</dbReference>
<name>A0ACB9N464_9MYRT</name>